<evidence type="ECO:0000256" key="1">
    <source>
        <dbReference type="SAM" id="Coils"/>
    </source>
</evidence>
<name>A0AAV5CUP7_ELECO</name>
<keyword evidence="1" id="KW-0175">Coiled coil</keyword>
<comment type="caution">
    <text evidence="3">The sequence shown here is derived from an EMBL/GenBank/DDBJ whole genome shotgun (WGS) entry which is preliminary data.</text>
</comment>
<evidence type="ECO:0000313" key="3">
    <source>
        <dbReference type="EMBL" id="GJN01819.1"/>
    </source>
</evidence>
<protein>
    <submittedName>
        <fullName evidence="3">Uncharacterized protein</fullName>
    </submittedName>
</protein>
<accession>A0AAV5CUP7</accession>
<feature type="coiled-coil region" evidence="1">
    <location>
        <begin position="169"/>
        <end position="231"/>
    </location>
</feature>
<dbReference type="Proteomes" id="UP001054889">
    <property type="component" value="Unassembled WGS sequence"/>
</dbReference>
<gene>
    <name evidence="3" type="primary">ga19119</name>
    <name evidence="3" type="ORF">PR202_ga19119</name>
</gene>
<organism evidence="3 4">
    <name type="scientific">Eleusine coracana subsp. coracana</name>
    <dbReference type="NCBI Taxonomy" id="191504"/>
    <lineage>
        <taxon>Eukaryota</taxon>
        <taxon>Viridiplantae</taxon>
        <taxon>Streptophyta</taxon>
        <taxon>Embryophyta</taxon>
        <taxon>Tracheophyta</taxon>
        <taxon>Spermatophyta</taxon>
        <taxon>Magnoliopsida</taxon>
        <taxon>Liliopsida</taxon>
        <taxon>Poales</taxon>
        <taxon>Poaceae</taxon>
        <taxon>PACMAD clade</taxon>
        <taxon>Chloridoideae</taxon>
        <taxon>Cynodonteae</taxon>
        <taxon>Eleusininae</taxon>
        <taxon>Eleusine</taxon>
    </lineage>
</organism>
<keyword evidence="2" id="KW-0732">Signal</keyword>
<reference evidence="3" key="2">
    <citation type="submission" date="2021-12" db="EMBL/GenBank/DDBJ databases">
        <title>Resequencing data analysis of finger millet.</title>
        <authorList>
            <person name="Hatakeyama M."/>
            <person name="Aluri S."/>
            <person name="Balachadran M.T."/>
            <person name="Sivarajan S.R."/>
            <person name="Poveda L."/>
            <person name="Shimizu-Inatsugi R."/>
            <person name="Schlapbach R."/>
            <person name="Sreeman S.M."/>
            <person name="Shimizu K.K."/>
        </authorList>
    </citation>
    <scope>NUCLEOTIDE SEQUENCE</scope>
</reference>
<keyword evidence="4" id="KW-1185">Reference proteome</keyword>
<evidence type="ECO:0000313" key="4">
    <source>
        <dbReference type="Proteomes" id="UP001054889"/>
    </source>
</evidence>
<evidence type="ECO:0000256" key="2">
    <source>
        <dbReference type="SAM" id="SignalP"/>
    </source>
</evidence>
<dbReference type="AlphaFoldDB" id="A0AAV5CUP7"/>
<feature type="signal peptide" evidence="2">
    <location>
        <begin position="1"/>
        <end position="21"/>
    </location>
</feature>
<dbReference type="PANTHER" id="PTHR34360">
    <property type="entry name" value="OS08G0519400 PROTEIN"/>
    <property type="match status" value="1"/>
</dbReference>
<proteinExistence type="predicted"/>
<sequence>MANCKALIVTAMLLCLSFVRSQGDVGSVAPSSPEQEQEIQMLRAKVASLVLIPVHRFALQGKNYLICFCLYWVEELRYSFALEDEINRRNEETLELESAVRERTAQTAALIAELDVLQVIRLICSHLLEKCTLTNDEYCPTRRICKQIQRLGSDLEDQVKKGESLEVRATEAEKSWQELNRKLKRVKKTDAEQKKKIRELDGKLQQVQAKLAELEKEAKMKDEELAKVHGMWLPHWLAVHAVRCQELASAKWQVHGKPMFDPLMQKAAQSLHTGALQVQKGVKHLMEDNEVLKPLSDDRLTWFTVSSLVDVCWSITDLPRLTGTGTSPGLIAGIRAVHVDDVLHLHDPLSRFLVTGAGEAAE</sequence>
<reference evidence="3" key="1">
    <citation type="journal article" date="2018" name="DNA Res.">
        <title>Multiple hybrid de novo genome assembly of finger millet, an orphan allotetraploid crop.</title>
        <authorList>
            <person name="Hatakeyama M."/>
            <person name="Aluri S."/>
            <person name="Balachadran M.T."/>
            <person name="Sivarajan S.R."/>
            <person name="Patrignani A."/>
            <person name="Gruter S."/>
            <person name="Poveda L."/>
            <person name="Shimizu-Inatsugi R."/>
            <person name="Baeten J."/>
            <person name="Francoijs K.J."/>
            <person name="Nataraja K.N."/>
            <person name="Reddy Y.A.N."/>
            <person name="Phadnis S."/>
            <person name="Ravikumar R.L."/>
            <person name="Schlapbach R."/>
            <person name="Sreeman S.M."/>
            <person name="Shimizu K.K."/>
        </authorList>
    </citation>
    <scope>NUCLEOTIDE SEQUENCE</scope>
</reference>
<feature type="chain" id="PRO_5043764138" evidence="2">
    <location>
        <begin position="22"/>
        <end position="362"/>
    </location>
</feature>
<dbReference type="PANTHER" id="PTHR34360:SF11">
    <property type="entry name" value="OS04G0607150 PROTEIN"/>
    <property type="match status" value="1"/>
</dbReference>
<dbReference type="EMBL" id="BQKI01000009">
    <property type="protein sequence ID" value="GJN01819.1"/>
    <property type="molecule type" value="Genomic_DNA"/>
</dbReference>